<dbReference type="GO" id="GO:0016020">
    <property type="term" value="C:membrane"/>
    <property type="evidence" value="ECO:0007669"/>
    <property type="project" value="UniProtKB-SubCell"/>
</dbReference>
<feature type="compositionally biased region" description="Low complexity" evidence="9">
    <location>
        <begin position="717"/>
        <end position="754"/>
    </location>
</feature>
<feature type="compositionally biased region" description="Low complexity" evidence="9">
    <location>
        <begin position="394"/>
        <end position="405"/>
    </location>
</feature>
<feature type="compositionally biased region" description="Low complexity" evidence="9">
    <location>
        <begin position="634"/>
        <end position="645"/>
    </location>
</feature>
<keyword evidence="3" id="KW-0479">Metal-binding</keyword>
<evidence type="ECO:0000313" key="12">
    <source>
        <dbReference type="Proteomes" id="UP001163846"/>
    </source>
</evidence>
<feature type="region of interest" description="Disordered" evidence="9">
    <location>
        <begin position="1"/>
        <end position="25"/>
    </location>
</feature>
<evidence type="ECO:0000256" key="1">
    <source>
        <dbReference type="ARBA" id="ARBA00004167"/>
    </source>
</evidence>
<gene>
    <name evidence="11" type="ORF">F5878DRAFT_657636</name>
</gene>
<keyword evidence="6" id="KW-1133">Transmembrane helix</keyword>
<feature type="compositionally biased region" description="Polar residues" evidence="9">
    <location>
        <begin position="505"/>
        <end position="522"/>
    </location>
</feature>
<feature type="domain" description="RING-type" evidence="10">
    <location>
        <begin position="942"/>
        <end position="984"/>
    </location>
</feature>
<protein>
    <recommendedName>
        <fullName evidence="10">RING-type domain-containing protein</fullName>
    </recommendedName>
</protein>
<feature type="compositionally biased region" description="Low complexity" evidence="9">
    <location>
        <begin position="146"/>
        <end position="156"/>
    </location>
</feature>
<feature type="region of interest" description="Disordered" evidence="9">
    <location>
        <begin position="709"/>
        <end position="754"/>
    </location>
</feature>
<evidence type="ECO:0000256" key="9">
    <source>
        <dbReference type="SAM" id="MobiDB-lite"/>
    </source>
</evidence>
<keyword evidence="2" id="KW-0812">Transmembrane</keyword>
<feature type="compositionally biased region" description="Low complexity" evidence="9">
    <location>
        <begin position="464"/>
        <end position="479"/>
    </location>
</feature>
<evidence type="ECO:0000256" key="2">
    <source>
        <dbReference type="ARBA" id="ARBA00022692"/>
    </source>
</evidence>
<keyword evidence="7" id="KW-0472">Membrane</keyword>
<dbReference type="SUPFAM" id="SSF57850">
    <property type="entry name" value="RING/U-box"/>
    <property type="match status" value="1"/>
</dbReference>
<dbReference type="GO" id="GO:0008270">
    <property type="term" value="F:zinc ion binding"/>
    <property type="evidence" value="ECO:0007669"/>
    <property type="project" value="UniProtKB-KW"/>
</dbReference>
<evidence type="ECO:0000256" key="8">
    <source>
        <dbReference type="PROSITE-ProRule" id="PRU00175"/>
    </source>
</evidence>
<proteinExistence type="predicted"/>
<dbReference type="FunFam" id="3.30.40.10:FF:000728">
    <property type="entry name" value="Unplaced genomic scaffold supercont1.4, whole genome shotgun sequence"/>
    <property type="match status" value="1"/>
</dbReference>
<feature type="compositionally biased region" description="Polar residues" evidence="9">
    <location>
        <begin position="311"/>
        <end position="339"/>
    </location>
</feature>
<evidence type="ECO:0000256" key="7">
    <source>
        <dbReference type="ARBA" id="ARBA00023136"/>
    </source>
</evidence>
<dbReference type="PANTHER" id="PTHR47168:SF1">
    <property type="entry name" value="OS02G0798600 PROTEIN"/>
    <property type="match status" value="1"/>
</dbReference>
<evidence type="ECO:0000256" key="3">
    <source>
        <dbReference type="ARBA" id="ARBA00022723"/>
    </source>
</evidence>
<feature type="compositionally biased region" description="Basic and acidic residues" evidence="9">
    <location>
        <begin position="587"/>
        <end position="608"/>
    </location>
</feature>
<comment type="caution">
    <text evidence="11">The sequence shown here is derived from an EMBL/GenBank/DDBJ whole genome shotgun (WGS) entry which is preliminary data.</text>
</comment>
<keyword evidence="12" id="KW-1185">Reference proteome</keyword>
<feature type="region of interest" description="Disordered" evidence="9">
    <location>
        <begin position="781"/>
        <end position="848"/>
    </location>
</feature>
<feature type="region of interest" description="Disordered" evidence="9">
    <location>
        <begin position="360"/>
        <end position="489"/>
    </location>
</feature>
<feature type="compositionally biased region" description="Polar residues" evidence="9">
    <location>
        <begin position="173"/>
        <end position="187"/>
    </location>
</feature>
<feature type="compositionally biased region" description="Low complexity" evidence="9">
    <location>
        <begin position="818"/>
        <end position="833"/>
    </location>
</feature>
<keyword evidence="4 8" id="KW-0863">Zinc-finger</keyword>
<feature type="compositionally biased region" description="Polar residues" evidence="9">
    <location>
        <begin position="652"/>
        <end position="675"/>
    </location>
</feature>
<feature type="compositionally biased region" description="Polar residues" evidence="9">
    <location>
        <begin position="375"/>
        <end position="388"/>
    </location>
</feature>
<feature type="compositionally biased region" description="Low complexity" evidence="9">
    <location>
        <begin position="270"/>
        <end position="302"/>
    </location>
</feature>
<reference evidence="11" key="1">
    <citation type="submission" date="2022-08" db="EMBL/GenBank/DDBJ databases">
        <authorList>
            <consortium name="DOE Joint Genome Institute"/>
            <person name="Min B."/>
            <person name="Riley R."/>
            <person name="Sierra-Patev S."/>
            <person name="Naranjo-Ortiz M."/>
            <person name="Looney B."/>
            <person name="Konkel Z."/>
            <person name="Slot J.C."/>
            <person name="Sakamoto Y."/>
            <person name="Steenwyk J.L."/>
            <person name="Rokas A."/>
            <person name="Carro J."/>
            <person name="Camarero S."/>
            <person name="Ferreira P."/>
            <person name="Molpeceres G."/>
            <person name="Ruiz-Duenas F.J."/>
            <person name="Serrano A."/>
            <person name="Henrissat B."/>
            <person name="Drula E."/>
            <person name="Hughes K.W."/>
            <person name="Mata J.L."/>
            <person name="Ishikawa N.K."/>
            <person name="Vargas-Isla R."/>
            <person name="Ushijima S."/>
            <person name="Smith C.A."/>
            <person name="Ahrendt S."/>
            <person name="Andreopoulos W."/>
            <person name="He G."/>
            <person name="Labutti K."/>
            <person name="Lipzen A."/>
            <person name="Ng V."/>
            <person name="Sandor L."/>
            <person name="Barry K."/>
            <person name="Martinez A.T."/>
            <person name="Xiao Y."/>
            <person name="Gibbons J.G."/>
            <person name="Terashima K."/>
            <person name="Hibbett D.S."/>
            <person name="Grigoriev I.V."/>
        </authorList>
    </citation>
    <scope>NUCLEOTIDE SEQUENCE</scope>
    <source>
        <strain evidence="11">TFB9207</strain>
    </source>
</reference>
<dbReference type="SMART" id="SM00184">
    <property type="entry name" value="RING"/>
    <property type="match status" value="1"/>
</dbReference>
<feature type="compositionally biased region" description="Acidic residues" evidence="9">
    <location>
        <begin position="619"/>
        <end position="633"/>
    </location>
</feature>
<dbReference type="PROSITE" id="PS50089">
    <property type="entry name" value="ZF_RING_2"/>
    <property type="match status" value="1"/>
</dbReference>
<keyword evidence="5" id="KW-0862">Zinc</keyword>
<feature type="region of interest" description="Disordered" evidence="9">
    <location>
        <begin position="91"/>
        <end position="215"/>
    </location>
</feature>
<feature type="region of interest" description="Disordered" evidence="9">
    <location>
        <begin position="38"/>
        <end position="61"/>
    </location>
</feature>
<feature type="compositionally biased region" description="Low complexity" evidence="9">
    <location>
        <begin position="50"/>
        <end position="61"/>
    </location>
</feature>
<name>A0AA38UHY1_9AGAR</name>
<dbReference type="InterPro" id="IPR013083">
    <property type="entry name" value="Znf_RING/FYVE/PHD"/>
</dbReference>
<dbReference type="Gene3D" id="3.30.40.10">
    <property type="entry name" value="Zinc/RING finger domain, C3HC4 (zinc finger)"/>
    <property type="match status" value="1"/>
</dbReference>
<feature type="compositionally biased region" description="Polar residues" evidence="9">
    <location>
        <begin position="194"/>
        <end position="208"/>
    </location>
</feature>
<dbReference type="PANTHER" id="PTHR47168">
    <property type="entry name" value="RING ZINC FINGER DOMAIN SUPERFAMILY PROTEIN-RELATED"/>
    <property type="match status" value="1"/>
</dbReference>
<accession>A0AA38UHY1</accession>
<feature type="compositionally biased region" description="Polar residues" evidence="9">
    <location>
        <begin position="229"/>
        <end position="248"/>
    </location>
</feature>
<dbReference type="InterPro" id="IPR051653">
    <property type="entry name" value="E3_ligase_sorting_rcpt"/>
</dbReference>
<comment type="subcellular location">
    <subcellularLocation>
        <location evidence="1">Membrane</location>
        <topology evidence="1">Single-pass membrane protein</topology>
    </subcellularLocation>
</comment>
<dbReference type="Pfam" id="PF13639">
    <property type="entry name" value="zf-RING_2"/>
    <property type="match status" value="1"/>
</dbReference>
<evidence type="ECO:0000256" key="5">
    <source>
        <dbReference type="ARBA" id="ARBA00022833"/>
    </source>
</evidence>
<evidence type="ECO:0000256" key="6">
    <source>
        <dbReference type="ARBA" id="ARBA00022989"/>
    </source>
</evidence>
<feature type="compositionally biased region" description="Low complexity" evidence="9">
    <location>
        <begin position="360"/>
        <end position="374"/>
    </location>
</feature>
<feature type="region of interest" description="Disordered" evidence="9">
    <location>
        <begin position="505"/>
        <end position="529"/>
    </location>
</feature>
<dbReference type="EMBL" id="MU806006">
    <property type="protein sequence ID" value="KAJ3842427.1"/>
    <property type="molecule type" value="Genomic_DNA"/>
</dbReference>
<evidence type="ECO:0000256" key="4">
    <source>
        <dbReference type="ARBA" id="ARBA00022771"/>
    </source>
</evidence>
<feature type="region of interest" description="Disordered" evidence="9">
    <location>
        <begin position="227"/>
        <end position="339"/>
    </location>
</feature>
<feature type="region of interest" description="Disordered" evidence="9">
    <location>
        <begin position="562"/>
        <end position="675"/>
    </location>
</feature>
<dbReference type="AlphaFoldDB" id="A0AA38UHY1"/>
<dbReference type="InterPro" id="IPR001841">
    <property type="entry name" value="Znf_RING"/>
</dbReference>
<sequence>MPVPAQVNEGNTPAQAEIPEISSHRSAWRRSIGFVKSRRSYKASDHSIQNDNDAANLSSNADAPIPEALAASSSSHTPLSLPMFDVDPVHAASHSDNRLSNSDTADHNSLDPPTATPSLPYSPLTSEMHTSTTHHEQSTSIPPSHAEVATSVTTETEASDPVVVIEESIPISDPSNSAHTDAVSQLATDGEEPNVNSAASETTSNSPRQFPPSGTLVVVQGVVHTTDVQLHSNSSPLSLSQTQNSPTTPEIPHNPNDQRTDGRVASSTSPGPRARLSALLRRSHGSSSRPGSSSGSESTGLANEDVRQPEPSESSDGTSTSQPAPSQPHSNAPGSISSNSIDVLGTLLSVAAAATAASLLTGPQSPTPSTETTPINSANAQTLSSPASLGSDAPPSISISSSYPSPSTPPPAAPSNTTSTNSVGDRDRAEGIRQLLSSIRNRLGRRLGPPFSRRPDPDPQSQLSESSNNSATSANGSTTDPGPAADTQNAQERMLNEIARAFNLGFSSTPSPSVNDGTTGSNQEGGTGRVAEENLNIGLPSEGTFERFLLDLQVDLRSVLTGGESANPTTSRDQDPQAENIPSQNDRTPESVPEREVEPDSAPEHDSDQNSIPSLQDVSDSDSDSDSISDSDSDSNHSASSSNDSLGFVSPVNETGQHLPTGNETQTPNDSPSLQPRINYWRLHRFPAIPIARAYAAADNVAQNMRSGLGGLTRRATMTSPVPTRSSSTSNGTETGSSSMPATASNPASPTASDAENQSVVVPVIVVGLQSVNPFWFTEPLGIPRTPNGNTTPNLADEPLRSSPTPSTSSAGSTLQDTGSSPPSTSTSHTVTPEQGTRVSPPPPGLGLPFPLPDSRTFLIYVIGGYYPPDHDLVTGAGDPTGESSFEALILLNELLNRLPFETSVTVSKEQLDKSGLEVIKGRQVQEWVNTGKVRSNCLDQCLICLEEYQEDESVRVLECQHAFHMDCVDRWLLEGRNSCPACRGKGVSEANEVRSL</sequence>
<organism evidence="11 12">
    <name type="scientific">Lentinula raphanica</name>
    <dbReference type="NCBI Taxonomy" id="153919"/>
    <lineage>
        <taxon>Eukaryota</taxon>
        <taxon>Fungi</taxon>
        <taxon>Dikarya</taxon>
        <taxon>Basidiomycota</taxon>
        <taxon>Agaricomycotina</taxon>
        <taxon>Agaricomycetes</taxon>
        <taxon>Agaricomycetidae</taxon>
        <taxon>Agaricales</taxon>
        <taxon>Marasmiineae</taxon>
        <taxon>Omphalotaceae</taxon>
        <taxon>Lentinula</taxon>
    </lineage>
</organism>
<evidence type="ECO:0000313" key="11">
    <source>
        <dbReference type="EMBL" id="KAJ3842427.1"/>
    </source>
</evidence>
<dbReference type="Proteomes" id="UP001163846">
    <property type="component" value="Unassembled WGS sequence"/>
</dbReference>
<evidence type="ECO:0000259" key="10">
    <source>
        <dbReference type="PROSITE" id="PS50089"/>
    </source>
</evidence>
<dbReference type="CDD" id="cd16461">
    <property type="entry name" value="RING-H2_EL5-like"/>
    <property type="match status" value="1"/>
</dbReference>